<keyword evidence="12" id="KW-0762">Sugar transport</keyword>
<evidence type="ECO:0000256" key="10">
    <source>
        <dbReference type="ARBA" id="ARBA00082626"/>
    </source>
</evidence>
<keyword evidence="13" id="KW-1185">Reference proteome</keyword>
<comment type="subcellular location">
    <subcellularLocation>
        <location evidence="1">Cell inner membrane</location>
        <topology evidence="1">Peripheral membrane protein</topology>
        <orientation evidence="1">Cytoplasmic side</orientation>
    </subcellularLocation>
</comment>
<evidence type="ECO:0000256" key="7">
    <source>
        <dbReference type="ARBA" id="ARBA00063658"/>
    </source>
</evidence>
<dbReference type="InterPro" id="IPR008995">
    <property type="entry name" value="Mo/tungstate-bd_C_term_dom"/>
</dbReference>
<dbReference type="Proteomes" id="UP000035540">
    <property type="component" value="Chromosome"/>
</dbReference>
<evidence type="ECO:0000313" key="12">
    <source>
        <dbReference type="EMBL" id="AKK09548.1"/>
    </source>
</evidence>
<dbReference type="InterPro" id="IPR003593">
    <property type="entry name" value="AAA+_ATPase"/>
</dbReference>
<dbReference type="InterPro" id="IPR040582">
    <property type="entry name" value="OB_MalK-like"/>
</dbReference>
<dbReference type="Gene3D" id="2.40.50.140">
    <property type="entry name" value="Nucleic acid-binding proteins"/>
    <property type="match status" value="1"/>
</dbReference>
<dbReference type="FunFam" id="3.40.50.300:FF:000042">
    <property type="entry name" value="Maltose/maltodextrin ABC transporter, ATP-binding protein"/>
    <property type="match status" value="1"/>
</dbReference>
<dbReference type="AlphaFoldDB" id="A0A0G3HC72"/>
<dbReference type="GO" id="GO:0005524">
    <property type="term" value="F:ATP binding"/>
    <property type="evidence" value="ECO:0007669"/>
    <property type="project" value="UniProtKB-KW"/>
</dbReference>
<dbReference type="Gene3D" id="2.40.50.100">
    <property type="match status" value="1"/>
</dbReference>
<dbReference type="STRING" id="136857.CTEST_10645"/>
<evidence type="ECO:0000256" key="5">
    <source>
        <dbReference type="ARBA" id="ARBA00050305"/>
    </source>
</evidence>
<protein>
    <recommendedName>
        <fullName evidence="8">Trehalose import ATP-binding protein SugC</fullName>
    </recommendedName>
    <alternativeName>
        <fullName evidence="10">Nucleotide-binding domain of SugABC transporter</fullName>
    </alternativeName>
    <alternativeName>
        <fullName evidence="9">SugABC transporter ATPase SugC</fullName>
    </alternativeName>
</protein>
<name>A0A0G3HC72_9CORY</name>
<dbReference type="EMBL" id="CP011545">
    <property type="protein sequence ID" value="AKK09548.1"/>
    <property type="molecule type" value="Genomic_DNA"/>
</dbReference>
<keyword evidence="4" id="KW-0067">ATP-binding</keyword>
<dbReference type="InterPro" id="IPR047641">
    <property type="entry name" value="ABC_transpr_MalK/UgpC-like"/>
</dbReference>
<gene>
    <name evidence="12" type="primary">msmX</name>
    <name evidence="12" type="ORF">CTEST_10645</name>
</gene>
<dbReference type="PATRIC" id="fig|136857.5.peg.2111"/>
<evidence type="ECO:0000256" key="8">
    <source>
        <dbReference type="ARBA" id="ARBA00072105"/>
    </source>
</evidence>
<keyword evidence="12" id="KW-0378">Hydrolase</keyword>
<keyword evidence="2" id="KW-0813">Transport</keyword>
<dbReference type="GO" id="GO:0055052">
    <property type="term" value="C:ATP-binding cassette (ABC) transporter complex, substrate-binding subunit-containing"/>
    <property type="evidence" value="ECO:0007669"/>
    <property type="project" value="TreeGrafter"/>
</dbReference>
<dbReference type="GO" id="GO:0140359">
    <property type="term" value="F:ABC-type transporter activity"/>
    <property type="evidence" value="ECO:0007669"/>
    <property type="project" value="InterPro"/>
</dbReference>
<dbReference type="KEGG" id="cted:CTEST_10645"/>
<comment type="catalytic activity">
    <reaction evidence="5">
        <text>alpha,alpha-trehalose(out) + ATP + H2O = alpha,alpha-trehalose(in) + ADP + phosphate + H(+)</text>
        <dbReference type="Rhea" id="RHEA:75203"/>
        <dbReference type="ChEBI" id="CHEBI:15377"/>
        <dbReference type="ChEBI" id="CHEBI:15378"/>
        <dbReference type="ChEBI" id="CHEBI:16551"/>
        <dbReference type="ChEBI" id="CHEBI:30616"/>
        <dbReference type="ChEBI" id="CHEBI:43474"/>
        <dbReference type="ChEBI" id="CHEBI:456216"/>
    </reaction>
</comment>
<keyword evidence="3" id="KW-0547">Nucleotide-binding</keyword>
<evidence type="ECO:0000256" key="1">
    <source>
        <dbReference type="ARBA" id="ARBA00004515"/>
    </source>
</evidence>
<reference evidence="13" key="2">
    <citation type="submission" date="2015-05" db="EMBL/GenBank/DDBJ databases">
        <title>Complete genome sequence of Corynebacterium testudinoris DSM 44614, recovered from necrotic lesions in the mouth of a tortoise.</title>
        <authorList>
            <person name="Ruckert C."/>
            <person name="Albersmeier A."/>
            <person name="Winkler A."/>
            <person name="Tauch A."/>
        </authorList>
    </citation>
    <scope>NUCLEOTIDE SEQUENCE [LARGE SCALE GENOMIC DNA]</scope>
    <source>
        <strain evidence="13">DSM 44614</strain>
    </source>
</reference>
<evidence type="ECO:0000256" key="3">
    <source>
        <dbReference type="ARBA" id="ARBA00022741"/>
    </source>
</evidence>
<evidence type="ECO:0000259" key="11">
    <source>
        <dbReference type="PROSITE" id="PS50893"/>
    </source>
</evidence>
<dbReference type="OrthoDB" id="9802264at2"/>
<dbReference type="SMART" id="SM00382">
    <property type="entry name" value="AAA"/>
    <property type="match status" value="1"/>
</dbReference>
<dbReference type="Pfam" id="PF17912">
    <property type="entry name" value="OB_MalK"/>
    <property type="match status" value="1"/>
</dbReference>
<evidence type="ECO:0000256" key="2">
    <source>
        <dbReference type="ARBA" id="ARBA00022448"/>
    </source>
</evidence>
<accession>A0A0G3HC72</accession>
<organism evidence="12 13">
    <name type="scientific">Corynebacterium testudinoris</name>
    <dbReference type="NCBI Taxonomy" id="136857"/>
    <lineage>
        <taxon>Bacteria</taxon>
        <taxon>Bacillati</taxon>
        <taxon>Actinomycetota</taxon>
        <taxon>Actinomycetes</taxon>
        <taxon>Mycobacteriales</taxon>
        <taxon>Corynebacteriaceae</taxon>
        <taxon>Corynebacterium</taxon>
    </lineage>
</organism>
<dbReference type="InterPro" id="IPR015855">
    <property type="entry name" value="ABC_transpr_MalK-like"/>
</dbReference>
<dbReference type="PROSITE" id="PS50893">
    <property type="entry name" value="ABC_TRANSPORTER_2"/>
    <property type="match status" value="1"/>
</dbReference>
<dbReference type="PANTHER" id="PTHR43875">
    <property type="entry name" value="MALTODEXTRIN IMPORT ATP-BINDING PROTEIN MSMX"/>
    <property type="match status" value="1"/>
</dbReference>
<sequence length="381" mass="40851">MGNVTFNNATRHFPGNDRPSVDKLNLEIAEGEFLVVVGPSGCGKSTALRMLAGLEEINSGSIHIGGKDVTNVAPKDRDIAMVFQNYALYPHMTVRENMGFALKIAKKPQAEIDQLVEAAARSLDLLPYLDRKPKALSGGQRQRVAMGRAIVRRPQVFLMDEPLSNLDAKLRVQTRTQIASLQRELGVTTLYVTHDQTEALTMGDRIAVLKDGVLQQVGTPREMYETPANEFVAGFIGSPAMNLGTFAVTPDGTATLGAATVHIPAATREAMRAEDNGQVIIGFRPEALDIVPESEAQTGTIPVEVILVEELGSDSYIYGRLVGGGDLGSGTKSNPDEVETNQIVIRAQPNLAPAPGSVVHIRVHDGALHAFSASTGERLPS</sequence>
<dbReference type="InterPro" id="IPR027417">
    <property type="entry name" value="P-loop_NTPase"/>
</dbReference>
<dbReference type="Gene3D" id="3.40.50.300">
    <property type="entry name" value="P-loop containing nucleotide triphosphate hydrolases"/>
    <property type="match status" value="1"/>
</dbReference>
<evidence type="ECO:0000256" key="6">
    <source>
        <dbReference type="ARBA" id="ARBA00056091"/>
    </source>
</evidence>
<dbReference type="PROSITE" id="PS00211">
    <property type="entry name" value="ABC_TRANSPORTER_1"/>
    <property type="match status" value="1"/>
</dbReference>
<evidence type="ECO:0000313" key="13">
    <source>
        <dbReference type="Proteomes" id="UP000035540"/>
    </source>
</evidence>
<proteinExistence type="predicted"/>
<dbReference type="InterPro" id="IPR017871">
    <property type="entry name" value="ABC_transporter-like_CS"/>
</dbReference>
<dbReference type="NCBIfam" id="NF008653">
    <property type="entry name" value="PRK11650.1"/>
    <property type="match status" value="1"/>
</dbReference>
<evidence type="ECO:0000256" key="4">
    <source>
        <dbReference type="ARBA" id="ARBA00022840"/>
    </source>
</evidence>
<dbReference type="RefSeq" id="WP_047253690.1">
    <property type="nucleotide sequence ID" value="NZ_CP011545.1"/>
</dbReference>
<dbReference type="GO" id="GO:0016887">
    <property type="term" value="F:ATP hydrolysis activity"/>
    <property type="evidence" value="ECO:0007669"/>
    <property type="project" value="InterPro"/>
</dbReference>
<dbReference type="InterPro" id="IPR012340">
    <property type="entry name" value="NA-bd_OB-fold"/>
</dbReference>
<dbReference type="CDD" id="cd03301">
    <property type="entry name" value="ABC_MalK_N"/>
    <property type="match status" value="1"/>
</dbReference>
<comment type="function">
    <text evidence="6">Part of the ABC transporter complex LpqY-SugA-SugB-SugC, which is highly specific for uptake of trehalose. Involved in the recycling of extracellular trehalose released from trehalose-containing molecules synthesized by M.tuberculosis. Trehalose uptake is essential for virulence. Responsible for energy coupling to the transport system.</text>
</comment>
<feature type="domain" description="ABC transporter" evidence="11">
    <location>
        <begin position="4"/>
        <end position="236"/>
    </location>
</feature>
<dbReference type="SUPFAM" id="SSF52540">
    <property type="entry name" value="P-loop containing nucleoside triphosphate hydrolases"/>
    <property type="match status" value="1"/>
</dbReference>
<dbReference type="PANTHER" id="PTHR43875:SF1">
    <property type="entry name" value="OSMOPROTECTIVE COMPOUNDS UPTAKE ATP-BINDING PROTEIN GGTA"/>
    <property type="match status" value="1"/>
</dbReference>
<dbReference type="InterPro" id="IPR003439">
    <property type="entry name" value="ABC_transporter-like_ATP-bd"/>
</dbReference>
<dbReference type="GO" id="GO:0008643">
    <property type="term" value="P:carbohydrate transport"/>
    <property type="evidence" value="ECO:0007669"/>
    <property type="project" value="InterPro"/>
</dbReference>
<dbReference type="Pfam" id="PF00005">
    <property type="entry name" value="ABC_tran"/>
    <property type="match status" value="1"/>
</dbReference>
<comment type="subunit">
    <text evidence="7">Monomer. Homodimerizes in the presence of ATP. The complex is composed of two ATP-binding proteins (SugC), two transmembrane proteins (SugA and SugB) and a solute-binding protein (LpqY).</text>
</comment>
<dbReference type="SUPFAM" id="SSF50331">
    <property type="entry name" value="MOP-like"/>
    <property type="match status" value="1"/>
</dbReference>
<reference evidence="12 13" key="1">
    <citation type="journal article" date="2015" name="Genome Announc.">
        <title>Complete Genome Sequence of the Type Strain Corynebacterium testudinoris DSM 44614, Recovered from Necrotic Lesions in the Mouth of a Tortoise.</title>
        <authorList>
            <person name="Ruckert C."/>
            <person name="Kriete M."/>
            <person name="Jaenicke S."/>
            <person name="Winkler A."/>
            <person name="Tauch A."/>
        </authorList>
    </citation>
    <scope>NUCLEOTIDE SEQUENCE [LARGE SCALE GENOMIC DNA]</scope>
    <source>
        <strain evidence="12 13">DSM 44614</strain>
    </source>
</reference>
<evidence type="ECO:0000256" key="9">
    <source>
        <dbReference type="ARBA" id="ARBA00080647"/>
    </source>
</evidence>